<evidence type="ECO:0000256" key="14">
    <source>
        <dbReference type="ARBA" id="ARBA00022840"/>
    </source>
</evidence>
<protein>
    <recommendedName>
        <fullName evidence="7">tetrahydrofolate synthase</fullName>
        <ecNumber evidence="7">6.3.2.17</ecNumber>
    </recommendedName>
    <alternativeName>
        <fullName evidence="19">Folylpoly-gamma-glutamate synthetase</fullName>
    </alternativeName>
    <alternativeName>
        <fullName evidence="18">Tetrahydrofolylpolyglutamate synthase</fullName>
    </alternativeName>
</protein>
<dbReference type="GO" id="GO:0006730">
    <property type="term" value="P:one-carbon metabolic process"/>
    <property type="evidence" value="ECO:0007669"/>
    <property type="project" value="UniProtKB-KW"/>
</dbReference>
<evidence type="ECO:0000256" key="16">
    <source>
        <dbReference type="ARBA" id="ARBA00023128"/>
    </source>
</evidence>
<dbReference type="InterPro" id="IPR001645">
    <property type="entry name" value="Folylpolyglutamate_synth"/>
</dbReference>
<evidence type="ECO:0000256" key="11">
    <source>
        <dbReference type="ARBA" id="ARBA00022723"/>
    </source>
</evidence>
<evidence type="ECO:0000256" key="8">
    <source>
        <dbReference type="ARBA" id="ARBA00022490"/>
    </source>
</evidence>
<evidence type="ECO:0000256" key="7">
    <source>
        <dbReference type="ARBA" id="ARBA00013025"/>
    </source>
</evidence>
<dbReference type="GO" id="GO:0004326">
    <property type="term" value="F:tetrahydrofolylpolyglutamate synthase activity"/>
    <property type="evidence" value="ECO:0007669"/>
    <property type="project" value="UniProtKB-EC"/>
</dbReference>
<proteinExistence type="inferred from homology"/>
<evidence type="ECO:0000256" key="2">
    <source>
        <dbReference type="ARBA" id="ARBA00004273"/>
    </source>
</evidence>
<dbReference type="PANTHER" id="PTHR11136">
    <property type="entry name" value="FOLYLPOLYGLUTAMATE SYNTHASE-RELATED"/>
    <property type="match status" value="1"/>
</dbReference>
<keyword evidence="8" id="KW-0963">Cytoplasm</keyword>
<feature type="binding site" evidence="22">
    <location>
        <position position="168"/>
    </location>
    <ligand>
        <name>Mg(2+)</name>
        <dbReference type="ChEBI" id="CHEBI:18420"/>
        <label>1</label>
    </ligand>
</feature>
<feature type="binding site" evidence="22">
    <location>
        <position position="196"/>
    </location>
    <ligand>
        <name>Mg(2+)</name>
        <dbReference type="ChEBI" id="CHEBI:18420"/>
        <label>1</label>
    </ligand>
</feature>
<dbReference type="PIRSF" id="PIRSF038895">
    <property type="entry name" value="FPGS"/>
    <property type="match status" value="1"/>
</dbReference>
<dbReference type="PROSITE" id="PS01012">
    <property type="entry name" value="FOLYLPOLYGLU_SYNT_2"/>
    <property type="match status" value="1"/>
</dbReference>
<dbReference type="EC" id="6.3.2.17" evidence="7"/>
<evidence type="ECO:0000256" key="20">
    <source>
        <dbReference type="ARBA" id="ARBA00047493"/>
    </source>
</evidence>
<dbReference type="InterPro" id="IPR023600">
    <property type="entry name" value="Folylpolyglutamate_synth_euk"/>
</dbReference>
<dbReference type="PROSITE" id="PS01011">
    <property type="entry name" value="FOLYLPOLYGLU_SYNT_1"/>
    <property type="match status" value="1"/>
</dbReference>
<feature type="binding site" evidence="21">
    <location>
        <position position="326"/>
    </location>
    <ligand>
        <name>ATP</name>
        <dbReference type="ChEBI" id="CHEBI:30616"/>
    </ligand>
</feature>
<comment type="catalytic activity">
    <reaction evidence="20">
        <text>(6S)-5,6,7,8-tetrahydrofolyl-(gamma-L-Glu)(n) + L-glutamate + ATP = (6S)-5,6,7,8-tetrahydrofolyl-(gamma-L-Glu)(n+1) + ADP + phosphate + H(+)</text>
        <dbReference type="Rhea" id="RHEA:10580"/>
        <dbReference type="Rhea" id="RHEA-COMP:14738"/>
        <dbReference type="Rhea" id="RHEA-COMP:14740"/>
        <dbReference type="ChEBI" id="CHEBI:15378"/>
        <dbReference type="ChEBI" id="CHEBI:29985"/>
        <dbReference type="ChEBI" id="CHEBI:30616"/>
        <dbReference type="ChEBI" id="CHEBI:43474"/>
        <dbReference type="ChEBI" id="CHEBI:141005"/>
        <dbReference type="ChEBI" id="CHEBI:456216"/>
        <dbReference type="EC" id="6.3.2.17"/>
    </reaction>
</comment>
<evidence type="ECO:0000256" key="5">
    <source>
        <dbReference type="ARBA" id="ARBA00005150"/>
    </source>
</evidence>
<keyword evidence="10" id="KW-0436">Ligase</keyword>
<keyword evidence="15 22" id="KW-0460">Magnesium</keyword>
<feature type="binding site" evidence="22">
    <location>
        <position position="98"/>
    </location>
    <ligand>
        <name>Mg(2+)</name>
        <dbReference type="ChEBI" id="CHEBI:18420"/>
        <label>1</label>
    </ligand>
</feature>
<feature type="non-terminal residue" evidence="23">
    <location>
        <position position="487"/>
    </location>
</feature>
<dbReference type="GO" id="GO:0005829">
    <property type="term" value="C:cytosol"/>
    <property type="evidence" value="ECO:0007669"/>
    <property type="project" value="TreeGrafter"/>
</dbReference>
<evidence type="ECO:0000256" key="21">
    <source>
        <dbReference type="PIRSR" id="PIRSR038895-1"/>
    </source>
</evidence>
<evidence type="ECO:0000256" key="13">
    <source>
        <dbReference type="ARBA" id="ARBA00022792"/>
    </source>
</evidence>
<feature type="binding site" evidence="21">
    <location>
        <position position="312"/>
    </location>
    <ligand>
        <name>ATP</name>
        <dbReference type="ChEBI" id="CHEBI:30616"/>
    </ligand>
</feature>
<dbReference type="STRING" id="5539.A0A3E2HJI6"/>
<keyword evidence="13" id="KW-0999">Mitochondrion inner membrane</keyword>
<dbReference type="InterPro" id="IPR036565">
    <property type="entry name" value="Mur-like_cat_sf"/>
</dbReference>
<dbReference type="InterPro" id="IPR018109">
    <property type="entry name" value="Folylpolyglutamate_synth_CS"/>
</dbReference>
<comment type="cofactor">
    <cofactor evidence="1">
        <name>a monovalent cation</name>
        <dbReference type="ChEBI" id="CHEBI:60242"/>
    </cofactor>
</comment>
<dbReference type="InterPro" id="IPR036615">
    <property type="entry name" value="Mur_ligase_C_dom_sf"/>
</dbReference>
<comment type="subcellular location">
    <subcellularLocation>
        <location evidence="4">Cytoplasm</location>
    </subcellularLocation>
    <subcellularLocation>
        <location evidence="2">Mitochondrion inner membrane</location>
    </subcellularLocation>
    <subcellularLocation>
        <location evidence="3">Mitochondrion matrix</location>
    </subcellularLocation>
</comment>
<dbReference type="NCBIfam" id="TIGR01499">
    <property type="entry name" value="folC"/>
    <property type="match status" value="1"/>
</dbReference>
<keyword evidence="24" id="KW-1185">Reference proteome</keyword>
<evidence type="ECO:0000256" key="6">
    <source>
        <dbReference type="ARBA" id="ARBA00008276"/>
    </source>
</evidence>
<dbReference type="OMA" id="LMSYHVF"/>
<accession>A0A3E2HJI6</accession>
<name>A0A3E2HJI6_SCYLI</name>
<dbReference type="OrthoDB" id="5212574at2759"/>
<dbReference type="FunFam" id="3.40.1190.10:FF:000009">
    <property type="entry name" value="Folylpolyglutamate synthase"/>
    <property type="match status" value="1"/>
</dbReference>
<evidence type="ECO:0000256" key="15">
    <source>
        <dbReference type="ARBA" id="ARBA00022842"/>
    </source>
</evidence>
<keyword evidence="17" id="KW-0472">Membrane</keyword>
<dbReference type="GO" id="GO:0046872">
    <property type="term" value="F:metal ion binding"/>
    <property type="evidence" value="ECO:0007669"/>
    <property type="project" value="UniProtKB-KW"/>
</dbReference>
<comment type="pathway">
    <text evidence="5">Cofactor biosynthesis; tetrahydrofolylpolyglutamate biosynthesis.</text>
</comment>
<evidence type="ECO:0000256" key="3">
    <source>
        <dbReference type="ARBA" id="ARBA00004305"/>
    </source>
</evidence>
<evidence type="ECO:0000313" key="24">
    <source>
        <dbReference type="Proteomes" id="UP000258309"/>
    </source>
</evidence>
<dbReference type="UniPathway" id="UPA00850"/>
<dbReference type="GO" id="GO:0005524">
    <property type="term" value="F:ATP binding"/>
    <property type="evidence" value="ECO:0007669"/>
    <property type="project" value="UniProtKB-KW"/>
</dbReference>
<dbReference type="Gene3D" id="3.90.190.20">
    <property type="entry name" value="Mur ligase, C-terminal domain"/>
    <property type="match status" value="1"/>
</dbReference>
<dbReference type="Proteomes" id="UP000258309">
    <property type="component" value="Unassembled WGS sequence"/>
</dbReference>
<evidence type="ECO:0000256" key="17">
    <source>
        <dbReference type="ARBA" id="ARBA00023136"/>
    </source>
</evidence>
<keyword evidence="14 21" id="KW-0067">ATP-binding</keyword>
<sequence>MKSRTYDDAVELLNTLQTPIELVKERLKPGSTYYETANQELRRCLDHIGYSQRDLEKLNIIHVAGTKGKGTTCAYVGSILSHYSKSHGIPKNIGLFTSPHLIAVRERIRINSSPISAASFAKYFFEVWDALDAAKATDSFETPVYFRYLTLMSYHVFLSEGVDTAIYEVGLGGEYDSTNIVDRPVVTGISRLGIDHVSILGSTIDKIAWNKAGILKAGVSAFTVDQVPEAMEVIEQRAKERNVASLSVVGVDSRLNGVKIRPDAEFQKSNASLAIALADTALKRLDPKYVSSTDSLPKEFVDGLEQAVWRGRCETKMEGNITWYLDGAHTMDSIKVAAQWFSNESSQRSAKRVLIFNQQGQREAMELVEQLFNTISGEGLVHFDQVIFCTNAAREEKGTKKDLVNNVYDSAMIASLAQQKSFAERWRSLDPSPSTQIHVLNTIEDAFDHVRSSNHATDETEKTEVFVTGSIHLIGRALGILEGVDAL</sequence>
<evidence type="ECO:0000256" key="10">
    <source>
        <dbReference type="ARBA" id="ARBA00022598"/>
    </source>
</evidence>
<evidence type="ECO:0000256" key="1">
    <source>
        <dbReference type="ARBA" id="ARBA00001944"/>
    </source>
</evidence>
<evidence type="ECO:0000256" key="19">
    <source>
        <dbReference type="ARBA" id="ARBA00030876"/>
    </source>
</evidence>
<dbReference type="AlphaFoldDB" id="A0A3E2HJI6"/>
<evidence type="ECO:0000256" key="22">
    <source>
        <dbReference type="PIRSR" id="PIRSR038895-2"/>
    </source>
</evidence>
<dbReference type="SUPFAM" id="SSF53623">
    <property type="entry name" value="MurD-like peptide ligases, catalytic domain"/>
    <property type="match status" value="1"/>
</dbReference>
<dbReference type="GO" id="GO:0005759">
    <property type="term" value="C:mitochondrial matrix"/>
    <property type="evidence" value="ECO:0007669"/>
    <property type="project" value="UniProtKB-SubCell"/>
</dbReference>
<keyword evidence="11 22" id="KW-0479">Metal-binding</keyword>
<keyword evidence="16" id="KW-0496">Mitochondrion</keyword>
<feature type="non-terminal residue" evidence="23">
    <location>
        <position position="1"/>
    </location>
</feature>
<comment type="similarity">
    <text evidence="6">Belongs to the folylpolyglutamate synthase family.</text>
</comment>
<evidence type="ECO:0000256" key="9">
    <source>
        <dbReference type="ARBA" id="ARBA00022563"/>
    </source>
</evidence>
<dbReference type="GO" id="GO:0005743">
    <property type="term" value="C:mitochondrial inner membrane"/>
    <property type="evidence" value="ECO:0007669"/>
    <property type="project" value="UniProtKB-SubCell"/>
</dbReference>
<keyword evidence="9" id="KW-0554">One-carbon metabolism</keyword>
<keyword evidence="12 21" id="KW-0547">Nucleotide-binding</keyword>
<reference evidence="23 24" key="1">
    <citation type="submission" date="2018-05" db="EMBL/GenBank/DDBJ databases">
        <title>Draft genome sequence of Scytalidium lignicola DSM 105466, a ubiquitous saprotrophic fungus.</title>
        <authorList>
            <person name="Buettner E."/>
            <person name="Gebauer A.M."/>
            <person name="Hofrichter M."/>
            <person name="Liers C."/>
            <person name="Kellner H."/>
        </authorList>
    </citation>
    <scope>NUCLEOTIDE SEQUENCE [LARGE SCALE GENOMIC DNA]</scope>
    <source>
        <strain evidence="23 24">DSM 105466</strain>
    </source>
</reference>
<evidence type="ECO:0000256" key="12">
    <source>
        <dbReference type="ARBA" id="ARBA00022741"/>
    </source>
</evidence>
<organism evidence="23 24">
    <name type="scientific">Scytalidium lignicola</name>
    <name type="common">Hyphomycete</name>
    <dbReference type="NCBI Taxonomy" id="5539"/>
    <lineage>
        <taxon>Eukaryota</taxon>
        <taxon>Fungi</taxon>
        <taxon>Dikarya</taxon>
        <taxon>Ascomycota</taxon>
        <taxon>Pezizomycotina</taxon>
        <taxon>Leotiomycetes</taxon>
        <taxon>Leotiomycetes incertae sedis</taxon>
        <taxon>Scytalidium</taxon>
    </lineage>
</organism>
<evidence type="ECO:0000256" key="4">
    <source>
        <dbReference type="ARBA" id="ARBA00004496"/>
    </source>
</evidence>
<dbReference type="PANTHER" id="PTHR11136:SF5">
    <property type="entry name" value="FOLYLPOLYGLUTAMATE SYNTHASE, MITOCHONDRIAL"/>
    <property type="match status" value="1"/>
</dbReference>
<comment type="caution">
    <text evidence="23">The sequence shown here is derived from an EMBL/GenBank/DDBJ whole genome shotgun (WGS) entry which is preliminary data.</text>
</comment>
<evidence type="ECO:0000313" key="23">
    <source>
        <dbReference type="EMBL" id="RFU33560.1"/>
    </source>
</evidence>
<dbReference type="SUPFAM" id="SSF53244">
    <property type="entry name" value="MurD-like peptide ligases, peptide-binding domain"/>
    <property type="match status" value="1"/>
</dbReference>
<gene>
    <name evidence="23" type="ORF">B7463_g2781</name>
</gene>
<evidence type="ECO:0000256" key="18">
    <source>
        <dbReference type="ARBA" id="ARBA00030592"/>
    </source>
</evidence>
<dbReference type="EMBL" id="NCSJ02000034">
    <property type="protein sequence ID" value="RFU33560.1"/>
    <property type="molecule type" value="Genomic_DNA"/>
</dbReference>
<dbReference type="Gene3D" id="3.40.1190.10">
    <property type="entry name" value="Mur-like, catalytic domain"/>
    <property type="match status" value="1"/>
</dbReference>